<dbReference type="PANTHER" id="PTHR34219:SF4">
    <property type="entry name" value="PEPSY DOMAIN-CONTAINING PROTEIN"/>
    <property type="match status" value="1"/>
</dbReference>
<keyword evidence="2" id="KW-0472">Membrane</keyword>
<feature type="region of interest" description="Disordered" evidence="1">
    <location>
        <begin position="22"/>
        <end position="100"/>
    </location>
</feature>
<feature type="transmembrane region" description="Helical" evidence="2">
    <location>
        <begin position="127"/>
        <end position="151"/>
    </location>
</feature>
<keyword evidence="2" id="KW-1133">Transmembrane helix</keyword>
<feature type="transmembrane region" description="Helical" evidence="2">
    <location>
        <begin position="461"/>
        <end position="481"/>
    </location>
</feature>
<organism evidence="3 4">
    <name type="scientific">Sphingomonas mollis</name>
    <dbReference type="NCBI Taxonomy" id="2795726"/>
    <lineage>
        <taxon>Bacteria</taxon>
        <taxon>Pseudomonadati</taxon>
        <taxon>Pseudomonadota</taxon>
        <taxon>Alphaproteobacteria</taxon>
        <taxon>Sphingomonadales</taxon>
        <taxon>Sphingomonadaceae</taxon>
        <taxon>Sphingomonas</taxon>
    </lineage>
</organism>
<proteinExistence type="predicted"/>
<reference evidence="4" key="1">
    <citation type="submission" date="2020-12" db="EMBL/GenBank/DDBJ databases">
        <title>Hymenobacter sp.</title>
        <authorList>
            <person name="Kim M.K."/>
        </authorList>
    </citation>
    <scope>NUCLEOTIDE SEQUENCE [LARGE SCALE GENOMIC DNA]</scope>
    <source>
        <strain evidence="4">BT553</strain>
    </source>
</reference>
<evidence type="ECO:0000313" key="4">
    <source>
        <dbReference type="Proteomes" id="UP000640426"/>
    </source>
</evidence>
<keyword evidence="4" id="KW-1185">Reference proteome</keyword>
<feature type="transmembrane region" description="Helical" evidence="2">
    <location>
        <begin position="172"/>
        <end position="198"/>
    </location>
</feature>
<feature type="compositionally biased region" description="Basic and acidic residues" evidence="1">
    <location>
        <begin position="66"/>
        <end position="84"/>
    </location>
</feature>
<evidence type="ECO:0000256" key="2">
    <source>
        <dbReference type="SAM" id="Phobius"/>
    </source>
</evidence>
<dbReference type="InterPro" id="IPR005625">
    <property type="entry name" value="PepSY-ass_TM"/>
</dbReference>
<gene>
    <name evidence="3" type="ORF">JAO74_18245</name>
</gene>
<feature type="transmembrane region" description="Helical" evidence="2">
    <location>
        <begin position="431"/>
        <end position="449"/>
    </location>
</feature>
<dbReference type="PANTHER" id="PTHR34219">
    <property type="entry name" value="IRON-REGULATED INNER MEMBRANE PROTEIN-RELATED"/>
    <property type="match status" value="1"/>
</dbReference>
<dbReference type="Proteomes" id="UP000640426">
    <property type="component" value="Unassembled WGS sequence"/>
</dbReference>
<dbReference type="EMBL" id="JAELXS010000021">
    <property type="protein sequence ID" value="MBJ6123717.1"/>
    <property type="molecule type" value="Genomic_DNA"/>
</dbReference>
<name>A0ABS0XUK0_9SPHN</name>
<evidence type="ECO:0000256" key="1">
    <source>
        <dbReference type="SAM" id="MobiDB-lite"/>
    </source>
</evidence>
<feature type="transmembrane region" description="Helical" evidence="2">
    <location>
        <begin position="324"/>
        <end position="345"/>
    </location>
</feature>
<feature type="transmembrane region" description="Helical" evidence="2">
    <location>
        <begin position="400"/>
        <end position="419"/>
    </location>
</feature>
<keyword evidence="2" id="KW-0812">Transmembrane</keyword>
<feature type="transmembrane region" description="Helical" evidence="2">
    <location>
        <begin position="366"/>
        <end position="388"/>
    </location>
</feature>
<evidence type="ECO:0000313" key="3">
    <source>
        <dbReference type="EMBL" id="MBJ6123717.1"/>
    </source>
</evidence>
<feature type="compositionally biased region" description="Basic and acidic residues" evidence="1">
    <location>
        <begin position="22"/>
        <end position="37"/>
    </location>
</feature>
<feature type="compositionally biased region" description="Basic and acidic residues" evidence="1">
    <location>
        <begin position="44"/>
        <end position="58"/>
    </location>
</feature>
<protein>
    <submittedName>
        <fullName evidence="3">PepSY domain-containing protein</fullName>
    </submittedName>
</protein>
<accession>A0ABS0XUK0</accession>
<comment type="caution">
    <text evidence="3">The sequence shown here is derived from an EMBL/GenBank/DDBJ whole genome shotgun (WGS) entry which is preliminary data.</text>
</comment>
<dbReference type="Pfam" id="PF03929">
    <property type="entry name" value="PepSY_TM"/>
    <property type="match status" value="1"/>
</dbReference>
<sequence length="503" mass="53744">MDGASGRRVALRDLLDGDARYLRSGDRPLDDARDACRRPGSGVRRCDRTDDASARGRGEGAALGRADADRAPTDRARLLRHRDGAAGAASRSCNRRGHRTGADAGSHRLLLSLPLQLVHPSLELGRVAAGLAAMAMMAMCVSGVVIHRRIFADFFTLRVVSKAQRTTLDLHNLTGVVGLPFNFLISFTGLVILMGTYLPGIQAVLYPGEPAAFAVEAYGTPRASPAKQPADLAPLGAMVGQAQRRWAVAAPATVLVFNPGDRAALVHVHQDTGARVTMDANTVVFDGATGRVVAGPHRYSPTLMTLSYLSGMHYTWFRHTTLRWLYFVSGLAGCALIATGFLFWIQSRAKQHAKAGVRGLALVRGLSVGATAGLVLASLAFLVANRLLPDLPTIAGVPRAWMEVRVFCVVWLLAFANAWLRPHTAWRDQSVAIGVACFAAVLLDWVTTGNVLPLDGAGGRWSAAGVDLVLLCGSALAWIAARRLHARSQIVTRRDPRSAGSKP</sequence>